<dbReference type="PROSITE" id="PS50110">
    <property type="entry name" value="RESPONSE_REGULATORY"/>
    <property type="match status" value="1"/>
</dbReference>
<dbReference type="PANTHER" id="PTHR45566">
    <property type="entry name" value="HTH-TYPE TRANSCRIPTIONAL REGULATOR YHJB-RELATED"/>
    <property type="match status" value="1"/>
</dbReference>
<comment type="caution">
    <text evidence="1">Lacks conserved residue(s) required for the propagation of feature annotation.</text>
</comment>
<evidence type="ECO:0000313" key="4">
    <source>
        <dbReference type="Proteomes" id="UP000600214"/>
    </source>
</evidence>
<gene>
    <name evidence="3" type="ORF">GCM10007423_27150</name>
</gene>
<dbReference type="Proteomes" id="UP000600214">
    <property type="component" value="Unassembled WGS sequence"/>
</dbReference>
<dbReference type="InterPro" id="IPR051015">
    <property type="entry name" value="EvgA-like"/>
</dbReference>
<proteinExistence type="predicted"/>
<comment type="caution">
    <text evidence="3">The sequence shown here is derived from an EMBL/GenBank/DDBJ whole genome shotgun (WGS) entry which is preliminary data.</text>
</comment>
<dbReference type="InterPro" id="IPR001789">
    <property type="entry name" value="Sig_transdc_resp-reg_receiver"/>
</dbReference>
<protein>
    <recommendedName>
        <fullName evidence="2">Response regulatory domain-containing protein</fullName>
    </recommendedName>
</protein>
<keyword evidence="4" id="KW-1185">Reference proteome</keyword>
<accession>A0ABQ1YSM0</accession>
<organism evidence="3 4">
    <name type="scientific">Dyadobacter endophyticus</name>
    <dbReference type="NCBI Taxonomy" id="1749036"/>
    <lineage>
        <taxon>Bacteria</taxon>
        <taxon>Pseudomonadati</taxon>
        <taxon>Bacteroidota</taxon>
        <taxon>Cytophagia</taxon>
        <taxon>Cytophagales</taxon>
        <taxon>Spirosomataceae</taxon>
        <taxon>Dyadobacter</taxon>
    </lineage>
</organism>
<reference evidence="4" key="1">
    <citation type="journal article" date="2019" name="Int. J. Syst. Evol. Microbiol.">
        <title>The Global Catalogue of Microorganisms (GCM) 10K type strain sequencing project: providing services to taxonomists for standard genome sequencing and annotation.</title>
        <authorList>
            <consortium name="The Broad Institute Genomics Platform"/>
            <consortium name="The Broad Institute Genome Sequencing Center for Infectious Disease"/>
            <person name="Wu L."/>
            <person name="Ma J."/>
        </authorList>
    </citation>
    <scope>NUCLEOTIDE SEQUENCE [LARGE SCALE GENOMIC DNA]</scope>
    <source>
        <strain evidence="4">CGMCC 1.15288</strain>
    </source>
</reference>
<dbReference type="SUPFAM" id="SSF52172">
    <property type="entry name" value="CheY-like"/>
    <property type="match status" value="1"/>
</dbReference>
<sequence length="129" mass="14131">MNVALIDRHPIFRTGIRVMLNSQLNNINTLETGSMNSLAKVNKLGDIDIVIIGLSEEQPEIDKAVLKRVMRKNPLASFIVCAAIPCYESVGSLMRMGVKGYLNKNSSPDDLMTCVNAVIAGEPFVCHQV</sequence>
<dbReference type="InterPro" id="IPR011006">
    <property type="entry name" value="CheY-like_superfamily"/>
</dbReference>
<dbReference type="PANTHER" id="PTHR45566:SF2">
    <property type="entry name" value="NARL SUBFAMILY"/>
    <property type="match status" value="1"/>
</dbReference>
<dbReference type="Gene3D" id="3.40.50.2300">
    <property type="match status" value="1"/>
</dbReference>
<dbReference type="EMBL" id="BMIA01000002">
    <property type="protein sequence ID" value="GGH35489.1"/>
    <property type="molecule type" value="Genomic_DNA"/>
</dbReference>
<evidence type="ECO:0000259" key="2">
    <source>
        <dbReference type="PROSITE" id="PS50110"/>
    </source>
</evidence>
<feature type="domain" description="Response regulatory" evidence="2">
    <location>
        <begin position="2"/>
        <end position="119"/>
    </location>
</feature>
<dbReference type="RefSeq" id="WP_188932910.1">
    <property type="nucleotide sequence ID" value="NZ_BMIA01000002.1"/>
</dbReference>
<evidence type="ECO:0000256" key="1">
    <source>
        <dbReference type="PROSITE-ProRule" id="PRU00169"/>
    </source>
</evidence>
<evidence type="ECO:0000313" key="3">
    <source>
        <dbReference type="EMBL" id="GGH35489.1"/>
    </source>
</evidence>
<name>A0ABQ1YSM0_9BACT</name>